<dbReference type="PANTHER" id="PTHR16932">
    <property type="entry name" value="INTERFERON ALPHA-INDUCIBLE PROTEIN 27"/>
    <property type="match status" value="1"/>
</dbReference>
<dbReference type="InterPro" id="IPR009311">
    <property type="entry name" value="IFI6/IFI27-like"/>
</dbReference>
<sequence length="311" mass="32720">MSPKKVICQIRIQQSESDDSDHQSLHEAVLLPLSDCRDVSIETRKKWTIGIMEHIGGGTEHSSIRPWDFVGRLDGSVESLATPTSEDDLSEGYPARFQIPHGTLHGLDTGEKVKRAEKFAMASLLYEIMSGRKPFEELSDSEVQNRFTRGDFPEDAATLPSSLFILSGWSEEFSQEVAKLIKAHKPNKARLVSTGVTILGVTVVVTAFLAIPILGAVGFAAAGPVAGSAAAGWQASIGAVQAGSLFAWCQSAAMGGAAVGGIQAAGVAGFVGAAMGGAAVGGIQAAGVADIQGLDEIFRRVYRTPERARGL</sequence>
<evidence type="ECO:0000256" key="2">
    <source>
        <dbReference type="ARBA" id="ARBA00007262"/>
    </source>
</evidence>
<evidence type="ECO:0000313" key="8">
    <source>
        <dbReference type="EMBL" id="AUW31366.1"/>
    </source>
</evidence>
<evidence type="ECO:0000256" key="6">
    <source>
        <dbReference type="SAM" id="Phobius"/>
    </source>
</evidence>
<accession>A0A1Z1CBJ2</accession>
<dbReference type="EMBL" id="KX264271">
    <property type="protein sequence ID" value="ANM86524.1"/>
    <property type="molecule type" value="Genomic_DNA"/>
</dbReference>
<comment type="similarity">
    <text evidence="2">Belongs to the IFI6/IFI27 family.</text>
</comment>
<reference evidence="7" key="1">
    <citation type="submission" date="2016-05" db="EMBL/GenBank/DDBJ databases">
        <title>Lichen genome sequencing reveals its rich biosynthetic potential.</title>
        <authorList>
            <person name="Bertrand R.L."/>
            <person name="Abdel-Hameed M."/>
            <person name="Sorensen J.L."/>
        </authorList>
    </citation>
    <scope>NUCLEOTIDE SEQUENCE</scope>
</reference>
<keyword evidence="4 6" id="KW-1133">Transmembrane helix</keyword>
<evidence type="ECO:0000256" key="4">
    <source>
        <dbReference type="ARBA" id="ARBA00022989"/>
    </source>
</evidence>
<dbReference type="InterPro" id="IPR038213">
    <property type="entry name" value="IFI6/IFI27-like_sf"/>
</dbReference>
<proteinExistence type="inferred from homology"/>
<keyword evidence="5 6" id="KW-0472">Membrane</keyword>
<protein>
    <submittedName>
        <fullName evidence="7">Uncharacterized protein</fullName>
    </submittedName>
</protein>
<organism evidence="7">
    <name type="scientific">Cladonia uncialis subsp. uncialis</name>
    <dbReference type="NCBI Taxonomy" id="180999"/>
    <lineage>
        <taxon>Eukaryota</taxon>
        <taxon>Fungi</taxon>
        <taxon>Dikarya</taxon>
        <taxon>Ascomycota</taxon>
        <taxon>Pezizomycotina</taxon>
        <taxon>Lecanoromycetes</taxon>
        <taxon>OSLEUM clade</taxon>
        <taxon>Lecanoromycetidae</taxon>
        <taxon>Lecanorales</taxon>
        <taxon>Lecanorineae</taxon>
        <taxon>Cladoniaceae</taxon>
        <taxon>Cladonia</taxon>
    </lineage>
</organism>
<reference evidence="8" key="2">
    <citation type="submission" date="2017-12" db="EMBL/GenBank/DDBJ databases">
        <title>Genome Sequencing Reveals a Rich Biosynthetic Potential.</title>
        <authorList>
            <person name="Bertrand R.L."/>
            <person name="Abdel-Hameed M.E."/>
            <person name="Sorensen J.L."/>
        </authorList>
    </citation>
    <scope>NUCLEOTIDE SEQUENCE</scope>
</reference>
<dbReference type="AlphaFoldDB" id="A0A1Z1CBJ2"/>
<keyword evidence="3 6" id="KW-0812">Transmembrane</keyword>
<evidence type="ECO:0000313" key="7">
    <source>
        <dbReference type="EMBL" id="ANM86524.1"/>
    </source>
</evidence>
<dbReference type="PANTHER" id="PTHR16932:SF18">
    <property type="entry name" value="INTERFERON, ALPHA-INDUCIBLE PROTEIN 27-LIKE 2"/>
    <property type="match status" value="1"/>
</dbReference>
<dbReference type="EMBL" id="MG777508">
    <property type="protein sequence ID" value="AUW31366.1"/>
    <property type="molecule type" value="Genomic_DNA"/>
</dbReference>
<comment type="subcellular location">
    <subcellularLocation>
        <location evidence="1">Membrane</location>
        <topology evidence="1">Multi-pass membrane protein</topology>
    </subcellularLocation>
</comment>
<feature type="transmembrane region" description="Helical" evidence="6">
    <location>
        <begin position="191"/>
        <end position="214"/>
    </location>
</feature>
<name>A0A1Z1CBJ2_CLAUC</name>
<dbReference type="Gene3D" id="6.10.110.10">
    <property type="match status" value="1"/>
</dbReference>
<evidence type="ECO:0000256" key="5">
    <source>
        <dbReference type="ARBA" id="ARBA00023136"/>
    </source>
</evidence>
<evidence type="ECO:0000256" key="3">
    <source>
        <dbReference type="ARBA" id="ARBA00022692"/>
    </source>
</evidence>
<evidence type="ECO:0000256" key="1">
    <source>
        <dbReference type="ARBA" id="ARBA00004141"/>
    </source>
</evidence>
<dbReference type="GO" id="GO:0016020">
    <property type="term" value="C:membrane"/>
    <property type="evidence" value="ECO:0007669"/>
    <property type="project" value="UniProtKB-SubCell"/>
</dbReference>